<feature type="signal peptide" evidence="1">
    <location>
        <begin position="1"/>
        <end position="25"/>
    </location>
</feature>
<evidence type="ECO:0008006" key="4">
    <source>
        <dbReference type="Google" id="ProtNLM"/>
    </source>
</evidence>
<dbReference type="SUPFAM" id="SSF53850">
    <property type="entry name" value="Periplasmic binding protein-like II"/>
    <property type="match status" value="1"/>
</dbReference>
<keyword evidence="3" id="KW-1185">Reference proteome</keyword>
<dbReference type="Proteomes" id="UP001157914">
    <property type="component" value="Unassembled WGS sequence"/>
</dbReference>
<organism evidence="2 3">
    <name type="scientific">Roseibium denhamense</name>
    <dbReference type="NCBI Taxonomy" id="76305"/>
    <lineage>
        <taxon>Bacteria</taxon>
        <taxon>Pseudomonadati</taxon>
        <taxon>Pseudomonadota</taxon>
        <taxon>Alphaproteobacteria</taxon>
        <taxon>Hyphomicrobiales</taxon>
        <taxon>Stappiaceae</taxon>
        <taxon>Roseibium</taxon>
    </lineage>
</organism>
<accession>A0ABY1PG13</accession>
<name>A0ABY1PG13_9HYPH</name>
<dbReference type="InterPro" id="IPR011852">
    <property type="entry name" value="TRAP_TAXI"/>
</dbReference>
<keyword evidence="1" id="KW-0732">Signal</keyword>
<sequence>MILHRIAAIVTVLTSCVASVGAAMADDQAFITIGTGGVTGVYYPAGGATCKIVNLTRAEHGVRCSVETSLGSISNLDKLSEGGLDFGYVQSDWQHHAVNGTSIFEGSGPFPKLRSVFSLHTETATIVVPKDSDFFELSDLKGAEISVGQDGSGSAATWDALISEFGWSEADLANIARLDMSELSEALCSGRIEAYFVMVGHPASIVEDTLAQCDIRILGIDGPAADVLLDERPYYHASTIDRFYEGQGAPVPSFGVLATFVTSEDMPDRIVATLVRSILENFEGFKRLHPALGQLDMVEMVNRPGAAPLHNGALNYYRERGLLPGAAE</sequence>
<dbReference type="PROSITE" id="PS51257">
    <property type="entry name" value="PROKAR_LIPOPROTEIN"/>
    <property type="match status" value="1"/>
</dbReference>
<protein>
    <recommendedName>
        <fullName evidence="4">TAXI family TRAP transporter solute-binding subunit</fullName>
    </recommendedName>
</protein>
<dbReference type="PANTHER" id="PTHR42941">
    <property type="entry name" value="SLL1037 PROTEIN"/>
    <property type="match status" value="1"/>
</dbReference>
<comment type="caution">
    <text evidence="2">The sequence shown here is derived from an EMBL/GenBank/DDBJ whole genome shotgun (WGS) entry which is preliminary data.</text>
</comment>
<dbReference type="EMBL" id="FXTT01000005">
    <property type="protein sequence ID" value="SMP32093.1"/>
    <property type="molecule type" value="Genomic_DNA"/>
</dbReference>
<proteinExistence type="predicted"/>
<dbReference type="PANTHER" id="PTHR42941:SF1">
    <property type="entry name" value="SLL1037 PROTEIN"/>
    <property type="match status" value="1"/>
</dbReference>
<reference evidence="2 3" key="1">
    <citation type="submission" date="2017-05" db="EMBL/GenBank/DDBJ databases">
        <authorList>
            <person name="Varghese N."/>
            <person name="Submissions S."/>
        </authorList>
    </citation>
    <scope>NUCLEOTIDE SEQUENCE [LARGE SCALE GENOMIC DNA]</scope>
    <source>
        <strain evidence="2 3">DSM 15949</strain>
    </source>
</reference>
<evidence type="ECO:0000313" key="2">
    <source>
        <dbReference type="EMBL" id="SMP32093.1"/>
    </source>
</evidence>
<feature type="chain" id="PRO_5046760239" description="TAXI family TRAP transporter solute-binding subunit" evidence="1">
    <location>
        <begin position="26"/>
        <end position="328"/>
    </location>
</feature>
<dbReference type="Gene3D" id="3.40.190.10">
    <property type="entry name" value="Periplasmic binding protein-like II"/>
    <property type="match status" value="2"/>
</dbReference>
<dbReference type="Pfam" id="PF16868">
    <property type="entry name" value="NMT1_3"/>
    <property type="match status" value="1"/>
</dbReference>
<dbReference type="CDD" id="cd13568">
    <property type="entry name" value="PBP2_TAXI_TRAP_like_3"/>
    <property type="match status" value="1"/>
</dbReference>
<evidence type="ECO:0000256" key="1">
    <source>
        <dbReference type="SAM" id="SignalP"/>
    </source>
</evidence>
<gene>
    <name evidence="2" type="ORF">SAMN06265374_3474</name>
</gene>
<dbReference type="NCBIfam" id="TIGR02122">
    <property type="entry name" value="TRAP_TAXI"/>
    <property type="match status" value="1"/>
</dbReference>
<evidence type="ECO:0000313" key="3">
    <source>
        <dbReference type="Proteomes" id="UP001157914"/>
    </source>
</evidence>